<proteinExistence type="predicted"/>
<dbReference type="RefSeq" id="WP_153124366.1">
    <property type="nucleotide sequence ID" value="NZ_VZCB01000079.1"/>
</dbReference>
<gene>
    <name evidence="1" type="ORF">F7D73_10035</name>
</gene>
<accession>A0A6G1U2M6</accession>
<evidence type="ECO:0000313" key="1">
    <source>
        <dbReference type="EMBL" id="MQN81280.1"/>
    </source>
</evidence>
<dbReference type="OrthoDB" id="1079338at2"/>
<protein>
    <submittedName>
        <fullName evidence="1">Uncharacterized protein</fullName>
    </submittedName>
</protein>
<sequence>MGNKIKGAFTVRFIRTGDQIYVSKSIVKFDKAGAESGGSLFQAIDPTNGTLSVDWKTDIYNQPALKVGIKSAIGNPVTITGIKWTYRGTELTFNTSAATTGNYTGWNLSTDGKFAKKEVDGYCYLRLIDNAASTTIISNQIIGYEISYISNNVRDSIAGTEDVLIQQAGADSYSINITTSRSTLNATDKSTTLTATYLYGTKPISDEEFAKNWKLEWYKDFVLMSGQNGKTITVTRSDVDGSSVFSVKLLHKEGDNWVAKAVDAQRVTDDSDEWIIDSNPDGANPDAISKTSNAKFVLSLKQNGVKYTGTITWGWEVYNALNVKTYTGSGANVTLTAEMAKCVPDASNQGKNYYSDVAYEVTASIS</sequence>
<organism evidence="1 2">
    <name type="scientific">Segatella copri</name>
    <dbReference type="NCBI Taxonomy" id="165179"/>
    <lineage>
        <taxon>Bacteria</taxon>
        <taxon>Pseudomonadati</taxon>
        <taxon>Bacteroidota</taxon>
        <taxon>Bacteroidia</taxon>
        <taxon>Bacteroidales</taxon>
        <taxon>Prevotellaceae</taxon>
        <taxon>Segatella</taxon>
    </lineage>
</organism>
<reference evidence="1 2" key="1">
    <citation type="submission" date="2019-09" db="EMBL/GenBank/DDBJ databases">
        <title>Distinct polysaccharide growth profiles of human intestinal Prevotella copri isolates.</title>
        <authorList>
            <person name="Fehlner-Peach H."/>
            <person name="Magnabosco C."/>
            <person name="Raghavan V."/>
            <person name="Scher J.U."/>
            <person name="Tett A."/>
            <person name="Cox L.M."/>
            <person name="Gottsegen C."/>
            <person name="Watters A."/>
            <person name="Wiltshire- Gordon J.D."/>
            <person name="Segata N."/>
            <person name="Bonneau R."/>
            <person name="Littman D.R."/>
        </authorList>
    </citation>
    <scope>NUCLEOTIDE SEQUENCE [LARGE SCALE GENOMIC DNA]</scope>
    <source>
        <strain evidence="2">iA622</strain>
    </source>
</reference>
<dbReference type="EMBL" id="VZCB01000079">
    <property type="protein sequence ID" value="MQN81280.1"/>
    <property type="molecule type" value="Genomic_DNA"/>
</dbReference>
<comment type="caution">
    <text evidence="1">The sequence shown here is derived from an EMBL/GenBank/DDBJ whole genome shotgun (WGS) entry which is preliminary data.</text>
</comment>
<evidence type="ECO:0000313" key="2">
    <source>
        <dbReference type="Proteomes" id="UP000480425"/>
    </source>
</evidence>
<dbReference type="AlphaFoldDB" id="A0A6G1U2M6"/>
<name>A0A6G1U2M6_9BACT</name>
<dbReference type="Proteomes" id="UP000480425">
    <property type="component" value="Unassembled WGS sequence"/>
</dbReference>